<feature type="compositionally biased region" description="Polar residues" evidence="6">
    <location>
        <begin position="422"/>
        <end position="437"/>
    </location>
</feature>
<keyword evidence="10" id="KW-1185">Reference proteome</keyword>
<dbReference type="InterPro" id="IPR036291">
    <property type="entry name" value="NAD(P)-bd_dom_sf"/>
</dbReference>
<dbReference type="Gene3D" id="3.30.360.10">
    <property type="entry name" value="Dihydrodipicolinate Reductase, domain 2"/>
    <property type="match status" value="1"/>
</dbReference>
<dbReference type="Gene3D" id="3.40.50.720">
    <property type="entry name" value="NAD(P)-binding Rossmann-like Domain"/>
    <property type="match status" value="1"/>
</dbReference>
<dbReference type="SUPFAM" id="SSF51735">
    <property type="entry name" value="NAD(P)-binding Rossmann-fold domains"/>
    <property type="match status" value="1"/>
</dbReference>
<evidence type="ECO:0000259" key="8">
    <source>
        <dbReference type="Pfam" id="PF22725"/>
    </source>
</evidence>
<dbReference type="EMBL" id="JAQJAN010000005">
    <property type="protein sequence ID" value="KAJ5728174.1"/>
    <property type="molecule type" value="Genomic_DNA"/>
</dbReference>
<dbReference type="PANTHER" id="PTHR22604">
    <property type="entry name" value="OXIDOREDUCTASES"/>
    <property type="match status" value="1"/>
</dbReference>
<dbReference type="Pfam" id="PF01408">
    <property type="entry name" value="GFO_IDH_MocA"/>
    <property type="match status" value="1"/>
</dbReference>
<dbReference type="PANTHER" id="PTHR22604:SF115">
    <property type="entry name" value="DIHYDRODIOL DEHYDROGENASE, PUTATIVE (AFU_ORTHOLOGUE AFUA_1G07520)-RELATED"/>
    <property type="match status" value="1"/>
</dbReference>
<comment type="caution">
    <text evidence="9">The sequence shown here is derived from an EMBL/GenBank/DDBJ whole genome shotgun (WGS) entry which is preliminary data.</text>
</comment>
<dbReference type="GO" id="GO:0047837">
    <property type="term" value="F:D-xylose 1-dehydrogenase (NADP+) activity"/>
    <property type="evidence" value="ECO:0007669"/>
    <property type="project" value="UniProtKB-EC"/>
</dbReference>
<evidence type="ECO:0000256" key="5">
    <source>
        <dbReference type="ARBA" id="ARBA00049233"/>
    </source>
</evidence>
<accession>A0AAD6MX27</accession>
<dbReference type="GO" id="GO:0000166">
    <property type="term" value="F:nucleotide binding"/>
    <property type="evidence" value="ECO:0007669"/>
    <property type="project" value="InterPro"/>
</dbReference>
<dbReference type="InterPro" id="IPR000683">
    <property type="entry name" value="Gfo/Idh/MocA-like_OxRdtase_N"/>
</dbReference>
<evidence type="ECO:0000256" key="3">
    <source>
        <dbReference type="ARBA" id="ARBA00038984"/>
    </source>
</evidence>
<feature type="domain" description="GFO/IDH/MocA-like oxidoreductase" evidence="8">
    <location>
        <begin position="143"/>
        <end position="275"/>
    </location>
</feature>
<sequence length="1076" mass="119779">MELRWGILATGRIAKVFANDLLVHSTLGGLTDITHVLAGVASSSSLTAAKQLLQAINGPPTCRIYDNYSDLVLNPDIDIAYIASPHSHHFRNVMLALEAGKHVLCEKPFTVNAEQARKLFSIAARKGLFLMEGMWTRFQPVAQELQRVLKDRIIGDIIRVIADNGLGVDGSTEWPPSDRMMRKELGGGALLDLGAYPIHWILQILGPNHPLDILSTVSKHVETGVDASVSILMKFASCDPTKPDILTIANATISAADNYDGNTPVLRIQGEMGEIQLFGPAWRPSKICVIKREQLFGAAGTLLKTMGNEIPESVHGLCFEADEAARCIRDGRVESALMPWNQSLTAMQIMDKVRKDNNLQFPSDIEARKIKCVLPSTELGPLGTPQPEATSCERCRNLDLECIIERTYLGRPAAKRAKRAISNKSPNSDLSNSPESTQDGEKTVKLSDSIRQYLFSGAMDTNLMLQTTRDMNSVSGEEELYHSMTNTGSLIASILAKDASFGAGIQLVSTWDSPLTDLVSCDLAITMDSLLVWQRVFVLGIPSLVNLRERLLSTKPSVNNVATKLLFAVLCLTACERSEEIRQRDGSLKDKLQQAVSSYGQDFIFCPPMHPDSILLCRFLAAFKPTTLATSQRVAHQAVKAELYINLAYRIAERLELLPEPGRAPFTGTDAIDIVEMERDLILSIQGLQLVSDEFLLGDFLTMSLQSYRQVLQRMQRHINVYQALLQTWPCSPIMIFHMKWTIATYMQIECMADSKQTWMNPSRLFIVVEEGEKKCLAEINSAYQLLSDASGMGEEYELMVMCSLLELRFHGVISRMLGLGLFYASVLRARSEAGEAQTSPDIRREEAIQMGEKVINTLMTTPNDQRDSHFFNFLHHFGARYPDKLQGILAKFIECTTIRLGGNDFHAPVRPIVLEIVSHCKNIIENNLLRFKINGRPHPRFDKQLELFTQCAKKLAAMDAIPGSSPEASFSSGCVYSASSKMIYGLCDLMNSLKLQASLVKDWDEAIGVSNMPMLTTDAPMHFNSFEAWNLPVWPYPDPMEQAPVSQNIFDWALPSETQFDETMLSFPNNDVHML</sequence>
<comment type="catalytic activity">
    <reaction evidence="5">
        <text>D-xylose + NADP(+) = D-xylono-1,5-lactone + NADPH + H(+)</text>
        <dbReference type="Rhea" id="RHEA:22000"/>
        <dbReference type="ChEBI" id="CHEBI:15378"/>
        <dbReference type="ChEBI" id="CHEBI:15867"/>
        <dbReference type="ChEBI" id="CHEBI:53455"/>
        <dbReference type="ChEBI" id="CHEBI:57783"/>
        <dbReference type="ChEBI" id="CHEBI:58349"/>
        <dbReference type="EC" id="1.1.1.179"/>
    </reaction>
</comment>
<comment type="similarity">
    <text evidence="1">Belongs to the Gfo/Idh/MocA family.</text>
</comment>
<dbReference type="Pfam" id="PF22725">
    <property type="entry name" value="GFO_IDH_MocA_C3"/>
    <property type="match status" value="1"/>
</dbReference>
<evidence type="ECO:0000313" key="10">
    <source>
        <dbReference type="Proteomes" id="UP001215712"/>
    </source>
</evidence>
<name>A0AAD6MX27_9EURO</name>
<dbReference type="EC" id="1.1.1.179" evidence="3"/>
<dbReference type="AlphaFoldDB" id="A0AAD6MX27"/>
<evidence type="ECO:0000256" key="4">
    <source>
        <dbReference type="ARBA" id="ARBA00042988"/>
    </source>
</evidence>
<evidence type="ECO:0000313" key="9">
    <source>
        <dbReference type="EMBL" id="KAJ5728174.1"/>
    </source>
</evidence>
<evidence type="ECO:0000256" key="6">
    <source>
        <dbReference type="SAM" id="MobiDB-lite"/>
    </source>
</evidence>
<evidence type="ECO:0000256" key="2">
    <source>
        <dbReference type="ARBA" id="ARBA00023002"/>
    </source>
</evidence>
<dbReference type="InterPro" id="IPR050984">
    <property type="entry name" value="Gfo/Idh/MocA_domain"/>
</dbReference>
<evidence type="ECO:0000259" key="7">
    <source>
        <dbReference type="Pfam" id="PF01408"/>
    </source>
</evidence>
<feature type="region of interest" description="Disordered" evidence="6">
    <location>
        <begin position="415"/>
        <end position="444"/>
    </location>
</feature>
<gene>
    <name evidence="9" type="ORF">N7493_004504</name>
</gene>
<evidence type="ECO:0000256" key="1">
    <source>
        <dbReference type="ARBA" id="ARBA00010928"/>
    </source>
</evidence>
<reference evidence="9" key="1">
    <citation type="journal article" date="2023" name="IMA Fungus">
        <title>Comparative genomic study of the Penicillium genus elucidates a diverse pangenome and 15 lateral gene transfer events.</title>
        <authorList>
            <person name="Petersen C."/>
            <person name="Sorensen T."/>
            <person name="Nielsen M.R."/>
            <person name="Sondergaard T.E."/>
            <person name="Sorensen J.L."/>
            <person name="Fitzpatrick D.A."/>
            <person name="Frisvad J.C."/>
            <person name="Nielsen K.L."/>
        </authorList>
    </citation>
    <scope>NUCLEOTIDE SEQUENCE</scope>
    <source>
        <strain evidence="9">IBT 17514</strain>
    </source>
</reference>
<keyword evidence="2" id="KW-0560">Oxidoreductase</keyword>
<organism evidence="9 10">
    <name type="scientific">Penicillium malachiteum</name>
    <dbReference type="NCBI Taxonomy" id="1324776"/>
    <lineage>
        <taxon>Eukaryota</taxon>
        <taxon>Fungi</taxon>
        <taxon>Dikarya</taxon>
        <taxon>Ascomycota</taxon>
        <taxon>Pezizomycotina</taxon>
        <taxon>Eurotiomycetes</taxon>
        <taxon>Eurotiomycetidae</taxon>
        <taxon>Eurotiales</taxon>
        <taxon>Aspergillaceae</taxon>
        <taxon>Penicillium</taxon>
    </lineage>
</organism>
<dbReference type="Proteomes" id="UP001215712">
    <property type="component" value="Unassembled WGS sequence"/>
</dbReference>
<feature type="domain" description="Gfo/Idh/MocA-like oxidoreductase N-terminal" evidence="7">
    <location>
        <begin position="4"/>
        <end position="133"/>
    </location>
</feature>
<proteinExistence type="inferred from homology"/>
<dbReference type="InterPro" id="IPR055170">
    <property type="entry name" value="GFO_IDH_MocA-like_dom"/>
</dbReference>
<reference evidence="9" key="2">
    <citation type="submission" date="2023-01" db="EMBL/GenBank/DDBJ databases">
        <authorList>
            <person name="Petersen C."/>
        </authorList>
    </citation>
    <scope>NUCLEOTIDE SEQUENCE</scope>
    <source>
        <strain evidence="9">IBT 17514</strain>
    </source>
</reference>
<protein>
    <recommendedName>
        <fullName evidence="3">D-xylose 1-dehydrogenase (NADP(+), D-xylono-1,5-lactone-forming)</fullName>
        <ecNumber evidence="3">1.1.1.179</ecNumber>
    </recommendedName>
    <alternativeName>
        <fullName evidence="4">D-xylose-NADP dehydrogenase</fullName>
    </alternativeName>
</protein>
<dbReference type="SUPFAM" id="SSF55347">
    <property type="entry name" value="Glyceraldehyde-3-phosphate dehydrogenase-like, C-terminal domain"/>
    <property type="match status" value="1"/>
</dbReference>